<dbReference type="PANTHER" id="PTHR33452:SF1">
    <property type="entry name" value="INNER MEMBRANE PROTEIN YPHA-RELATED"/>
    <property type="match status" value="1"/>
</dbReference>
<evidence type="ECO:0000256" key="6">
    <source>
        <dbReference type="ARBA" id="ARBA00023136"/>
    </source>
</evidence>
<name>A0A0N9I660_9PSEU</name>
<feature type="transmembrane region" description="Helical" evidence="7">
    <location>
        <begin position="79"/>
        <end position="100"/>
    </location>
</feature>
<dbReference type="InterPro" id="IPR032808">
    <property type="entry name" value="DoxX"/>
</dbReference>
<evidence type="ECO:0000256" key="4">
    <source>
        <dbReference type="ARBA" id="ARBA00022692"/>
    </source>
</evidence>
<dbReference type="KEGG" id="kphy:AOZ06_27960"/>
<accession>A0A0N9I660</accession>
<dbReference type="Proteomes" id="UP000063699">
    <property type="component" value="Chromosome"/>
</dbReference>
<dbReference type="AlphaFoldDB" id="A0A0N9I660"/>
<evidence type="ECO:0000256" key="7">
    <source>
        <dbReference type="SAM" id="Phobius"/>
    </source>
</evidence>
<dbReference type="RefSeq" id="WP_054292117.1">
    <property type="nucleotide sequence ID" value="NZ_CP012752.1"/>
</dbReference>
<evidence type="ECO:0008006" key="10">
    <source>
        <dbReference type="Google" id="ProtNLM"/>
    </source>
</evidence>
<keyword evidence="5 7" id="KW-1133">Transmembrane helix</keyword>
<evidence type="ECO:0000313" key="8">
    <source>
        <dbReference type="EMBL" id="ALG10214.1"/>
    </source>
</evidence>
<sequence>MRIKTDQLTTWTWVPNLVLRLTVGFMFFSGAIGKLGDTGRFAATLTESGIPLPHLTAAVLAVVELVAGLALMLGLFARIAALVLAVTMAGALISTIAPPLWDKYPDLWNFLSNFFYSPEWLLLGILAWLACAGAEGRGVVPQRGSAR</sequence>
<feature type="transmembrane region" description="Helical" evidence="7">
    <location>
        <begin position="12"/>
        <end position="32"/>
    </location>
</feature>
<evidence type="ECO:0000256" key="2">
    <source>
        <dbReference type="ARBA" id="ARBA00006679"/>
    </source>
</evidence>
<organism evidence="8 9">
    <name type="scientific">Kibdelosporangium phytohabitans</name>
    <dbReference type="NCBI Taxonomy" id="860235"/>
    <lineage>
        <taxon>Bacteria</taxon>
        <taxon>Bacillati</taxon>
        <taxon>Actinomycetota</taxon>
        <taxon>Actinomycetes</taxon>
        <taxon>Pseudonocardiales</taxon>
        <taxon>Pseudonocardiaceae</taxon>
        <taxon>Kibdelosporangium</taxon>
    </lineage>
</organism>
<dbReference type="PANTHER" id="PTHR33452">
    <property type="entry name" value="OXIDOREDUCTASE CATD-RELATED"/>
    <property type="match status" value="1"/>
</dbReference>
<comment type="similarity">
    <text evidence="2">Belongs to the DoxX family.</text>
</comment>
<evidence type="ECO:0000256" key="3">
    <source>
        <dbReference type="ARBA" id="ARBA00022475"/>
    </source>
</evidence>
<feature type="transmembrane region" description="Helical" evidence="7">
    <location>
        <begin position="120"/>
        <end position="140"/>
    </location>
</feature>
<dbReference type="Pfam" id="PF07681">
    <property type="entry name" value="DoxX"/>
    <property type="match status" value="1"/>
</dbReference>
<dbReference type="EMBL" id="CP012752">
    <property type="protein sequence ID" value="ALG10214.1"/>
    <property type="molecule type" value="Genomic_DNA"/>
</dbReference>
<keyword evidence="4 7" id="KW-0812">Transmembrane</keyword>
<dbReference type="InterPro" id="IPR051907">
    <property type="entry name" value="DoxX-like_oxidoreductase"/>
</dbReference>
<comment type="subcellular location">
    <subcellularLocation>
        <location evidence="1">Cell membrane</location>
        <topology evidence="1">Multi-pass membrane protein</topology>
    </subcellularLocation>
</comment>
<keyword evidence="9" id="KW-1185">Reference proteome</keyword>
<evidence type="ECO:0000256" key="1">
    <source>
        <dbReference type="ARBA" id="ARBA00004651"/>
    </source>
</evidence>
<protein>
    <recommendedName>
        <fullName evidence="10">DoxX family protein</fullName>
    </recommendedName>
</protein>
<proteinExistence type="inferred from homology"/>
<keyword evidence="6 7" id="KW-0472">Membrane</keyword>
<reference evidence="8 9" key="1">
    <citation type="submission" date="2015-07" db="EMBL/GenBank/DDBJ databases">
        <title>Genome sequencing of Kibdelosporangium phytohabitans.</title>
        <authorList>
            <person name="Qin S."/>
            <person name="Xing K."/>
        </authorList>
    </citation>
    <scope>NUCLEOTIDE SEQUENCE [LARGE SCALE GENOMIC DNA]</scope>
    <source>
        <strain evidence="8 9">KLBMP1111</strain>
    </source>
</reference>
<evidence type="ECO:0000256" key="5">
    <source>
        <dbReference type="ARBA" id="ARBA00022989"/>
    </source>
</evidence>
<keyword evidence="3" id="KW-1003">Cell membrane</keyword>
<gene>
    <name evidence="8" type="ORF">AOZ06_27960</name>
</gene>
<dbReference type="STRING" id="860235.AOZ06_27960"/>
<evidence type="ECO:0000313" key="9">
    <source>
        <dbReference type="Proteomes" id="UP000063699"/>
    </source>
</evidence>
<feature type="transmembrane region" description="Helical" evidence="7">
    <location>
        <begin position="52"/>
        <end position="72"/>
    </location>
</feature>
<dbReference type="GO" id="GO:0005886">
    <property type="term" value="C:plasma membrane"/>
    <property type="evidence" value="ECO:0007669"/>
    <property type="project" value="UniProtKB-SubCell"/>
</dbReference>
<dbReference type="OrthoDB" id="4752607at2"/>